<evidence type="ECO:0000256" key="1">
    <source>
        <dbReference type="ARBA" id="ARBA00022443"/>
    </source>
</evidence>
<organism evidence="7">
    <name type="scientific">Culicoides sonorensis</name>
    <name type="common">Biting midge</name>
    <dbReference type="NCBI Taxonomy" id="179676"/>
    <lineage>
        <taxon>Eukaryota</taxon>
        <taxon>Metazoa</taxon>
        <taxon>Ecdysozoa</taxon>
        <taxon>Arthropoda</taxon>
        <taxon>Hexapoda</taxon>
        <taxon>Insecta</taxon>
        <taxon>Pterygota</taxon>
        <taxon>Neoptera</taxon>
        <taxon>Endopterygota</taxon>
        <taxon>Diptera</taxon>
        <taxon>Nematocera</taxon>
        <taxon>Chironomoidea</taxon>
        <taxon>Ceratopogonidae</taxon>
        <taxon>Ceratopogoninae</taxon>
        <taxon>Culicoides</taxon>
        <taxon>Monoculicoides</taxon>
    </lineage>
</organism>
<dbReference type="PROSITE" id="PS50001">
    <property type="entry name" value="SH2"/>
    <property type="match status" value="1"/>
</dbReference>
<accession>A0A336MWC5</accession>
<feature type="domain" description="SH3" evidence="6">
    <location>
        <begin position="118"/>
        <end position="181"/>
    </location>
</feature>
<evidence type="ECO:0000256" key="2">
    <source>
        <dbReference type="ARBA" id="ARBA00022999"/>
    </source>
</evidence>
<evidence type="ECO:0000256" key="4">
    <source>
        <dbReference type="PROSITE-ProRule" id="PRU00192"/>
    </source>
</evidence>
<dbReference type="InterPro" id="IPR036028">
    <property type="entry name" value="SH3-like_dom_sf"/>
</dbReference>
<dbReference type="PANTHER" id="PTHR19969:SF5">
    <property type="entry name" value="CRK-LIKE PROTEIN"/>
    <property type="match status" value="1"/>
</dbReference>
<dbReference type="GO" id="GO:0035591">
    <property type="term" value="F:signaling adaptor activity"/>
    <property type="evidence" value="ECO:0007669"/>
    <property type="project" value="TreeGrafter"/>
</dbReference>
<dbReference type="Gene3D" id="3.30.505.10">
    <property type="entry name" value="SH2 domain"/>
    <property type="match status" value="1"/>
</dbReference>
<dbReference type="GO" id="GO:0030971">
    <property type="term" value="F:receptor tyrosine kinase binding"/>
    <property type="evidence" value="ECO:0007669"/>
    <property type="project" value="TreeGrafter"/>
</dbReference>
<protein>
    <submittedName>
        <fullName evidence="7">CSON002225 protein</fullName>
    </submittedName>
</protein>
<gene>
    <name evidence="7" type="primary">CSON002225</name>
</gene>
<dbReference type="GO" id="GO:0007167">
    <property type="term" value="P:enzyme-linked receptor protein signaling pathway"/>
    <property type="evidence" value="ECO:0007669"/>
    <property type="project" value="TreeGrafter"/>
</dbReference>
<dbReference type="SUPFAM" id="SSF55550">
    <property type="entry name" value="SH2 domain"/>
    <property type="match status" value="1"/>
</dbReference>
<dbReference type="InterPro" id="IPR000980">
    <property type="entry name" value="SH2"/>
</dbReference>
<dbReference type="PANTHER" id="PTHR19969">
    <property type="entry name" value="SH2-SH3 ADAPTOR PROTEIN-RELATED"/>
    <property type="match status" value="1"/>
</dbReference>
<dbReference type="OMA" id="VHNSESY"/>
<keyword evidence="1 4" id="KW-0728">SH3 domain</keyword>
<sequence length="187" mass="21563">MSFDVHNSESYYLENVNRDEAEVLLADNEIGTFLVRKSSDQIHLALSIKEPSKIGHYQIVRNNVNGRCEFKIGEQSFPALPELLTFYKLHYVGEAPLIRPIYWNRGEENGTREEEQSSVPRLARVIMSRVPNAYDPNELELRRGEIIEVIRQNVNGKWEGRRLSTGTVGLFPFNHVIFIEDEDEDTA</sequence>
<dbReference type="Pfam" id="PF07653">
    <property type="entry name" value="SH3_2"/>
    <property type="match status" value="1"/>
</dbReference>
<keyword evidence="2 3" id="KW-0727">SH2 domain</keyword>
<dbReference type="Pfam" id="PF00017">
    <property type="entry name" value="SH2"/>
    <property type="match status" value="1"/>
</dbReference>
<evidence type="ECO:0000259" key="6">
    <source>
        <dbReference type="PROSITE" id="PS50002"/>
    </source>
</evidence>
<dbReference type="SMART" id="SM00326">
    <property type="entry name" value="SH3"/>
    <property type="match status" value="1"/>
</dbReference>
<evidence type="ECO:0000313" key="7">
    <source>
        <dbReference type="EMBL" id="SSX30248.1"/>
    </source>
</evidence>
<dbReference type="GO" id="GO:0005737">
    <property type="term" value="C:cytoplasm"/>
    <property type="evidence" value="ECO:0007669"/>
    <property type="project" value="TreeGrafter"/>
</dbReference>
<proteinExistence type="predicted"/>
<name>A0A336MWC5_CULSO</name>
<dbReference type="SMART" id="SM00252">
    <property type="entry name" value="SH2"/>
    <property type="match status" value="1"/>
</dbReference>
<reference evidence="7" key="1">
    <citation type="submission" date="2018-07" db="EMBL/GenBank/DDBJ databases">
        <authorList>
            <person name="Quirk P.G."/>
            <person name="Krulwich T.A."/>
        </authorList>
    </citation>
    <scope>NUCLEOTIDE SEQUENCE</scope>
</reference>
<dbReference type="InterPro" id="IPR036860">
    <property type="entry name" value="SH2_dom_sf"/>
</dbReference>
<dbReference type="InterPro" id="IPR051184">
    <property type="entry name" value="Tyrosine-phos_adapter"/>
</dbReference>
<evidence type="ECO:0000256" key="3">
    <source>
        <dbReference type="PROSITE-ProRule" id="PRU00191"/>
    </source>
</evidence>
<dbReference type="EMBL" id="UFQT01001374">
    <property type="protein sequence ID" value="SSX30248.1"/>
    <property type="molecule type" value="Genomic_DNA"/>
</dbReference>
<dbReference type="InterPro" id="IPR001452">
    <property type="entry name" value="SH3_domain"/>
</dbReference>
<dbReference type="GO" id="GO:0048468">
    <property type="term" value="P:cell development"/>
    <property type="evidence" value="ECO:0007669"/>
    <property type="project" value="UniProtKB-ARBA"/>
</dbReference>
<dbReference type="AlphaFoldDB" id="A0A336MWC5"/>
<dbReference type="SUPFAM" id="SSF50044">
    <property type="entry name" value="SH3-domain"/>
    <property type="match status" value="1"/>
</dbReference>
<feature type="domain" description="SH2" evidence="5">
    <location>
        <begin position="11"/>
        <end position="101"/>
    </location>
</feature>
<dbReference type="PRINTS" id="PR00401">
    <property type="entry name" value="SH2DOMAIN"/>
</dbReference>
<evidence type="ECO:0000259" key="5">
    <source>
        <dbReference type="PROSITE" id="PS50001"/>
    </source>
</evidence>
<dbReference type="Gene3D" id="2.30.30.40">
    <property type="entry name" value="SH3 Domains"/>
    <property type="match status" value="1"/>
</dbReference>
<dbReference type="VEuPathDB" id="VectorBase:CSON002225"/>
<dbReference type="GO" id="GO:0016477">
    <property type="term" value="P:cell migration"/>
    <property type="evidence" value="ECO:0007669"/>
    <property type="project" value="TreeGrafter"/>
</dbReference>
<dbReference type="PROSITE" id="PS50002">
    <property type="entry name" value="SH3"/>
    <property type="match status" value="1"/>
</dbReference>
<dbReference type="GO" id="GO:0009653">
    <property type="term" value="P:anatomical structure morphogenesis"/>
    <property type="evidence" value="ECO:0007669"/>
    <property type="project" value="UniProtKB-ARBA"/>
</dbReference>